<proteinExistence type="predicted"/>
<dbReference type="EMBL" id="JACVVK020000002">
    <property type="protein sequence ID" value="KAK7508390.1"/>
    <property type="molecule type" value="Genomic_DNA"/>
</dbReference>
<dbReference type="Proteomes" id="UP001519460">
    <property type="component" value="Unassembled WGS sequence"/>
</dbReference>
<feature type="non-terminal residue" evidence="1">
    <location>
        <position position="51"/>
    </location>
</feature>
<keyword evidence="2" id="KW-1185">Reference proteome</keyword>
<reference evidence="1 2" key="1">
    <citation type="journal article" date="2023" name="Sci. Data">
        <title>Genome assembly of the Korean intertidal mud-creeper Batillaria attramentaria.</title>
        <authorList>
            <person name="Patra A.K."/>
            <person name="Ho P.T."/>
            <person name="Jun S."/>
            <person name="Lee S.J."/>
            <person name="Kim Y."/>
            <person name="Won Y.J."/>
        </authorList>
    </citation>
    <scope>NUCLEOTIDE SEQUENCE [LARGE SCALE GENOMIC DNA]</scope>
    <source>
        <strain evidence="1">Wonlab-2016</strain>
    </source>
</reference>
<evidence type="ECO:0000313" key="1">
    <source>
        <dbReference type="EMBL" id="KAK7508390.1"/>
    </source>
</evidence>
<gene>
    <name evidence="1" type="ORF">BaRGS_00000629</name>
</gene>
<comment type="caution">
    <text evidence="1">The sequence shown here is derived from an EMBL/GenBank/DDBJ whole genome shotgun (WGS) entry which is preliminary data.</text>
</comment>
<evidence type="ECO:0000313" key="2">
    <source>
        <dbReference type="Proteomes" id="UP001519460"/>
    </source>
</evidence>
<dbReference type="AlphaFoldDB" id="A0ABD0M9T1"/>
<accession>A0ABD0M9T1</accession>
<organism evidence="1 2">
    <name type="scientific">Batillaria attramentaria</name>
    <dbReference type="NCBI Taxonomy" id="370345"/>
    <lineage>
        <taxon>Eukaryota</taxon>
        <taxon>Metazoa</taxon>
        <taxon>Spiralia</taxon>
        <taxon>Lophotrochozoa</taxon>
        <taxon>Mollusca</taxon>
        <taxon>Gastropoda</taxon>
        <taxon>Caenogastropoda</taxon>
        <taxon>Sorbeoconcha</taxon>
        <taxon>Cerithioidea</taxon>
        <taxon>Batillariidae</taxon>
        <taxon>Batillaria</taxon>
    </lineage>
</organism>
<protein>
    <submittedName>
        <fullName evidence="1">Uncharacterized protein</fullName>
    </submittedName>
</protein>
<name>A0ABD0M9T1_9CAEN</name>
<sequence length="51" mass="5745">MTSILAAQFLSFQFLRMGQEMQGRKRGEHYPCRCTNATAIIADARGKRVSP</sequence>